<comment type="similarity">
    <text evidence="1">Belongs to the short-chain dehydrogenases/reductases (SDR) family.</text>
</comment>
<dbReference type="AlphaFoldDB" id="A0A072PSL2"/>
<dbReference type="Gene3D" id="3.40.50.720">
    <property type="entry name" value="NAD(P)-binding Rossmann-like Domain"/>
    <property type="match status" value="1"/>
</dbReference>
<proteinExistence type="inferred from homology"/>
<dbReference type="RefSeq" id="XP_013265327.1">
    <property type="nucleotide sequence ID" value="XM_013409873.1"/>
</dbReference>
<reference evidence="4 5" key="1">
    <citation type="submission" date="2013-03" db="EMBL/GenBank/DDBJ databases">
        <title>The Genome Sequence of Exophiala aquamarina CBS 119918.</title>
        <authorList>
            <consortium name="The Broad Institute Genomics Platform"/>
            <person name="Cuomo C."/>
            <person name="de Hoog S."/>
            <person name="Gorbushina A."/>
            <person name="Walker B."/>
            <person name="Young S.K."/>
            <person name="Zeng Q."/>
            <person name="Gargeya S."/>
            <person name="Fitzgerald M."/>
            <person name="Haas B."/>
            <person name="Abouelleil A."/>
            <person name="Allen A.W."/>
            <person name="Alvarado L."/>
            <person name="Arachchi H.M."/>
            <person name="Berlin A.M."/>
            <person name="Chapman S.B."/>
            <person name="Gainer-Dewar J."/>
            <person name="Goldberg J."/>
            <person name="Griggs A."/>
            <person name="Gujja S."/>
            <person name="Hansen M."/>
            <person name="Howarth C."/>
            <person name="Imamovic A."/>
            <person name="Ireland A."/>
            <person name="Larimer J."/>
            <person name="McCowan C."/>
            <person name="Murphy C."/>
            <person name="Pearson M."/>
            <person name="Poon T.W."/>
            <person name="Priest M."/>
            <person name="Roberts A."/>
            <person name="Saif S."/>
            <person name="Shea T."/>
            <person name="Sisk P."/>
            <person name="Sykes S."/>
            <person name="Wortman J."/>
            <person name="Nusbaum C."/>
            <person name="Birren B."/>
        </authorList>
    </citation>
    <scope>NUCLEOTIDE SEQUENCE [LARGE SCALE GENOMIC DNA]</scope>
    <source>
        <strain evidence="4 5">CBS 119918</strain>
    </source>
</reference>
<dbReference type="PANTHER" id="PTHR43490:SF99">
    <property type="entry name" value="SHORT-CHAIN DEHYDROGENASE_REDUCTASE"/>
    <property type="match status" value="1"/>
</dbReference>
<organism evidence="4 5">
    <name type="scientific">Exophiala aquamarina CBS 119918</name>
    <dbReference type="NCBI Taxonomy" id="1182545"/>
    <lineage>
        <taxon>Eukaryota</taxon>
        <taxon>Fungi</taxon>
        <taxon>Dikarya</taxon>
        <taxon>Ascomycota</taxon>
        <taxon>Pezizomycotina</taxon>
        <taxon>Eurotiomycetes</taxon>
        <taxon>Chaetothyriomycetidae</taxon>
        <taxon>Chaetothyriales</taxon>
        <taxon>Herpotrichiellaceae</taxon>
        <taxon>Exophiala</taxon>
    </lineage>
</organism>
<dbReference type="GeneID" id="25275661"/>
<dbReference type="PRINTS" id="PR00081">
    <property type="entry name" value="GDHRDH"/>
</dbReference>
<dbReference type="GO" id="GO:0016020">
    <property type="term" value="C:membrane"/>
    <property type="evidence" value="ECO:0007669"/>
    <property type="project" value="TreeGrafter"/>
</dbReference>
<evidence type="ECO:0000256" key="3">
    <source>
        <dbReference type="ARBA" id="ARBA00023002"/>
    </source>
</evidence>
<dbReference type="SUPFAM" id="SSF51735">
    <property type="entry name" value="NAD(P)-binding Rossmann-fold domains"/>
    <property type="match status" value="1"/>
</dbReference>
<dbReference type="HOGENOM" id="CLU_010194_9_0_1"/>
<evidence type="ECO:0000256" key="2">
    <source>
        <dbReference type="ARBA" id="ARBA00022857"/>
    </source>
</evidence>
<dbReference type="GO" id="GO:0016491">
    <property type="term" value="F:oxidoreductase activity"/>
    <property type="evidence" value="ECO:0007669"/>
    <property type="project" value="UniProtKB-KW"/>
</dbReference>
<dbReference type="VEuPathDB" id="FungiDB:A1O9_00710"/>
<dbReference type="Proteomes" id="UP000027920">
    <property type="component" value="Unassembled WGS sequence"/>
</dbReference>
<accession>A0A072PSL2</accession>
<evidence type="ECO:0000256" key="1">
    <source>
        <dbReference type="ARBA" id="ARBA00006484"/>
    </source>
</evidence>
<dbReference type="Pfam" id="PF00106">
    <property type="entry name" value="adh_short"/>
    <property type="match status" value="1"/>
</dbReference>
<evidence type="ECO:0000313" key="4">
    <source>
        <dbReference type="EMBL" id="KEF62737.1"/>
    </source>
</evidence>
<dbReference type="STRING" id="1182545.A0A072PSL2"/>
<dbReference type="InterPro" id="IPR002347">
    <property type="entry name" value="SDR_fam"/>
</dbReference>
<keyword evidence="5" id="KW-1185">Reference proteome</keyword>
<gene>
    <name evidence="4" type="ORF">A1O9_00710</name>
</gene>
<evidence type="ECO:0000313" key="5">
    <source>
        <dbReference type="Proteomes" id="UP000027920"/>
    </source>
</evidence>
<dbReference type="PANTHER" id="PTHR43490">
    <property type="entry name" value="(+)-NEOMENTHOL DEHYDROGENASE"/>
    <property type="match status" value="1"/>
</dbReference>
<protein>
    <submittedName>
        <fullName evidence="4">Uncharacterized protein</fullName>
    </submittedName>
</protein>
<dbReference type="OrthoDB" id="191139at2759"/>
<dbReference type="InterPro" id="IPR036291">
    <property type="entry name" value="NAD(P)-bd_dom_sf"/>
</dbReference>
<comment type="caution">
    <text evidence="4">The sequence shown here is derived from an EMBL/GenBank/DDBJ whole genome shotgun (WGS) entry which is preliminary data.</text>
</comment>
<keyword evidence="3" id="KW-0560">Oxidoreductase</keyword>
<keyword evidence="2" id="KW-0521">NADP</keyword>
<name>A0A072PSL2_9EURO</name>
<dbReference type="EMBL" id="AMGV01000001">
    <property type="protein sequence ID" value="KEF62737.1"/>
    <property type="molecule type" value="Genomic_DNA"/>
</dbReference>
<sequence>MSRPGLQHRPSSIAAANKTIILVTGGNAGIGYEIVKSLSQSSPSNNYQILLGCRDVHKGEDAASSLGAPINVNPIQLDIEDDRSIQHAFLTIQQIFGKLDVLINNAGSAAQHLPKESTTLRQKFDHTFSVNVTSQAVLTERFAPLLEKAKLPKVIFLSSTLGSIETQLQRERVYPGIWYSSSKSALNALAVWFAKTNPRWKVNAVCPGMRATAINGVELTEETDPKLGAVRVVELVAGGPDGVSGTYSNKDRIIPW</sequence>